<accession>A0A9W5QWQ0</accession>
<evidence type="ECO:0000313" key="2">
    <source>
        <dbReference type="Proteomes" id="UP000014009"/>
    </source>
</evidence>
<evidence type="ECO:0000313" key="1">
    <source>
        <dbReference type="EMBL" id="EOP91884.1"/>
    </source>
</evidence>
<dbReference type="NCBIfam" id="NF040516">
    <property type="entry name" value="CapE_47_fam"/>
    <property type="match status" value="1"/>
</dbReference>
<dbReference type="Pfam" id="PF26359">
    <property type="entry name" value="YwtC"/>
    <property type="match status" value="1"/>
</dbReference>
<sequence>MVKNTMKWLVPILVIAVLLITLGSFKRSSTITSEEQEKIDYHVNSK</sequence>
<dbReference type="Proteomes" id="UP000014009">
    <property type="component" value="Unassembled WGS sequence"/>
</dbReference>
<name>A0A9W5QWQ0_BACCE</name>
<dbReference type="AlphaFoldDB" id="A0A9W5QWQ0"/>
<dbReference type="InterPro" id="IPR058890">
    <property type="entry name" value="YwtC-like"/>
</dbReference>
<reference evidence="1 2" key="1">
    <citation type="submission" date="2012-12" db="EMBL/GenBank/DDBJ databases">
        <title>The Genome Sequence of Bacillus cereus HuB4-4.</title>
        <authorList>
            <consortium name="The Broad Institute Genome Sequencing Platform"/>
            <consortium name="The Broad Institute Genome Sequencing Center for Infectious Disease"/>
            <person name="Feldgarden M."/>
            <person name="Van der Auwera G.A."/>
            <person name="Mahillon J."/>
            <person name="Duprez V."/>
            <person name="Timmery S."/>
            <person name="Mattelet C."/>
            <person name="Dierick K."/>
            <person name="Sun M."/>
            <person name="Yu Z."/>
            <person name="Zhu L."/>
            <person name="Hu X."/>
            <person name="Shank E.B."/>
            <person name="Swiecicka I."/>
            <person name="Hansen B.M."/>
            <person name="Andrup L."/>
            <person name="Walker B."/>
            <person name="Young S.K."/>
            <person name="Zeng Q."/>
            <person name="Gargeya S."/>
            <person name="Fitzgerald M."/>
            <person name="Haas B."/>
            <person name="Abouelleil A."/>
            <person name="Alvarado L."/>
            <person name="Arachchi H.M."/>
            <person name="Berlin A.M."/>
            <person name="Chapman S.B."/>
            <person name="Dewar J."/>
            <person name="Goldberg J."/>
            <person name="Griggs A."/>
            <person name="Gujja S."/>
            <person name="Hansen M."/>
            <person name="Howarth C."/>
            <person name="Imamovic A."/>
            <person name="Larimer J."/>
            <person name="McCowan C."/>
            <person name="Murphy C."/>
            <person name="Neiman D."/>
            <person name="Pearson M."/>
            <person name="Priest M."/>
            <person name="Roberts A."/>
            <person name="Saif S."/>
            <person name="Shea T."/>
            <person name="Sisk P."/>
            <person name="Sykes S."/>
            <person name="Wortman J."/>
            <person name="Nusbaum C."/>
            <person name="Birren B."/>
        </authorList>
    </citation>
    <scope>NUCLEOTIDE SEQUENCE [LARGE SCALE GENOMIC DNA]</scope>
    <source>
        <strain evidence="1 2">HuB4-4</strain>
    </source>
</reference>
<dbReference type="RefSeq" id="WP_016098114.1">
    <property type="nucleotide sequence ID" value="NZ_KB976537.1"/>
</dbReference>
<comment type="caution">
    <text evidence="1">The sequence shown here is derived from an EMBL/GenBank/DDBJ whole genome shotgun (WGS) entry which is preliminary data.</text>
</comment>
<protein>
    <submittedName>
        <fullName evidence="1">Uncharacterized protein</fullName>
    </submittedName>
</protein>
<organism evidence="1 2">
    <name type="scientific">Bacillus cereus HuB4-4</name>
    <dbReference type="NCBI Taxonomy" id="1053211"/>
    <lineage>
        <taxon>Bacteria</taxon>
        <taxon>Bacillati</taxon>
        <taxon>Bacillota</taxon>
        <taxon>Bacilli</taxon>
        <taxon>Bacillales</taxon>
        <taxon>Bacillaceae</taxon>
        <taxon>Bacillus</taxon>
        <taxon>Bacillus cereus group</taxon>
    </lineage>
</organism>
<proteinExistence type="predicted"/>
<gene>
    <name evidence="1" type="ORF">IGM_01944</name>
</gene>
<dbReference type="EMBL" id="AHEF01000037">
    <property type="protein sequence ID" value="EOP91884.1"/>
    <property type="molecule type" value="Genomic_DNA"/>
</dbReference>